<keyword evidence="2" id="KW-1185">Reference proteome</keyword>
<proteinExistence type="predicted"/>
<reference evidence="1" key="1">
    <citation type="submission" date="2022-12" db="EMBL/GenBank/DDBJ databases">
        <title>New Phytohabitans aurantiacus sp. RD004123 nov., an actinomycete isolated from soil.</title>
        <authorList>
            <person name="Triningsih D.W."/>
            <person name="Harunari E."/>
            <person name="Igarashi Y."/>
        </authorList>
    </citation>
    <scope>NUCLEOTIDE SEQUENCE</scope>
    <source>
        <strain evidence="1">RD004123</strain>
    </source>
</reference>
<name>A0ABQ5QV22_9ACTN</name>
<evidence type="ECO:0000313" key="1">
    <source>
        <dbReference type="EMBL" id="GLH97574.1"/>
    </source>
</evidence>
<comment type="caution">
    <text evidence="1">The sequence shown here is derived from an EMBL/GenBank/DDBJ whole genome shotgun (WGS) entry which is preliminary data.</text>
</comment>
<sequence>MDQGQVHAEMRSNRVRSPLIGGDGWRAVAARPASASARGLPASTGCGLRAAGCGQCGTGDGACVAGGTRAGGATWGVWRDAGEGMGWRGVFKRLTVGGGSG</sequence>
<dbReference type="Proteomes" id="UP001144280">
    <property type="component" value="Unassembled WGS sequence"/>
</dbReference>
<gene>
    <name evidence="1" type="ORF">Pa4123_28490</name>
</gene>
<dbReference type="EMBL" id="BSDI01000011">
    <property type="protein sequence ID" value="GLH97574.1"/>
    <property type="molecule type" value="Genomic_DNA"/>
</dbReference>
<protein>
    <submittedName>
        <fullName evidence="1">Uncharacterized protein</fullName>
    </submittedName>
</protein>
<evidence type="ECO:0000313" key="2">
    <source>
        <dbReference type="Proteomes" id="UP001144280"/>
    </source>
</evidence>
<accession>A0ABQ5QV22</accession>
<organism evidence="1 2">
    <name type="scientific">Phytohabitans aurantiacus</name>
    <dbReference type="NCBI Taxonomy" id="3016789"/>
    <lineage>
        <taxon>Bacteria</taxon>
        <taxon>Bacillati</taxon>
        <taxon>Actinomycetota</taxon>
        <taxon>Actinomycetes</taxon>
        <taxon>Micromonosporales</taxon>
        <taxon>Micromonosporaceae</taxon>
    </lineage>
</organism>